<dbReference type="Gene3D" id="1.10.10.10">
    <property type="entry name" value="Winged helix-like DNA-binding domain superfamily/Winged helix DNA-binding domain"/>
    <property type="match status" value="1"/>
</dbReference>
<dbReference type="AlphaFoldDB" id="A0A1L7CQX6"/>
<dbReference type="STRING" id="1437875.CFRA_01810"/>
<evidence type="ECO:0000259" key="5">
    <source>
        <dbReference type="PROSITE" id="PS50943"/>
    </source>
</evidence>
<dbReference type="GO" id="GO:0003700">
    <property type="term" value="F:DNA-binding transcription factor activity"/>
    <property type="evidence" value="ECO:0007669"/>
    <property type="project" value="InterPro"/>
</dbReference>
<dbReference type="CDD" id="cd00093">
    <property type="entry name" value="HTH_XRE"/>
    <property type="match status" value="1"/>
</dbReference>
<dbReference type="InterPro" id="IPR001387">
    <property type="entry name" value="Cro/C1-type_HTH"/>
</dbReference>
<name>A0A1L7CQX6_9CORY</name>
<evidence type="ECO:0000256" key="3">
    <source>
        <dbReference type="ARBA" id="ARBA00023125"/>
    </source>
</evidence>
<proteinExistence type="inferred from homology"/>
<dbReference type="Pfam" id="PF04198">
    <property type="entry name" value="Sugar-bind"/>
    <property type="match status" value="1"/>
</dbReference>
<feature type="domain" description="HTH cro/C1-type" evidence="5">
    <location>
        <begin position="20"/>
        <end position="40"/>
    </location>
</feature>
<evidence type="ECO:0000256" key="4">
    <source>
        <dbReference type="ARBA" id="ARBA00023163"/>
    </source>
</evidence>
<dbReference type="Gene3D" id="3.40.50.1360">
    <property type="match status" value="1"/>
</dbReference>
<dbReference type="OrthoDB" id="186585at2"/>
<evidence type="ECO:0000256" key="1">
    <source>
        <dbReference type="ARBA" id="ARBA00010466"/>
    </source>
</evidence>
<dbReference type="InterPro" id="IPR036388">
    <property type="entry name" value="WH-like_DNA-bd_sf"/>
</dbReference>
<dbReference type="PROSITE" id="PS50943">
    <property type="entry name" value="HTH_CROC1"/>
    <property type="match status" value="1"/>
</dbReference>
<dbReference type="GO" id="GO:0003677">
    <property type="term" value="F:DNA binding"/>
    <property type="evidence" value="ECO:0007669"/>
    <property type="project" value="UniProtKB-KW"/>
</dbReference>
<dbReference type="InterPro" id="IPR051054">
    <property type="entry name" value="SorC_transcr_regulators"/>
</dbReference>
<dbReference type="SUPFAM" id="SSF46689">
    <property type="entry name" value="Homeodomain-like"/>
    <property type="match status" value="1"/>
</dbReference>
<keyword evidence="3" id="KW-0238">DNA-binding</keyword>
<dbReference type="Proteomes" id="UP000185434">
    <property type="component" value="Chromosome"/>
</dbReference>
<evidence type="ECO:0000313" key="7">
    <source>
        <dbReference type="Proteomes" id="UP000185434"/>
    </source>
</evidence>
<dbReference type="InterPro" id="IPR009057">
    <property type="entry name" value="Homeodomain-like_sf"/>
</dbReference>
<sequence>MLDERDAQAVDAAKLYYAGGLSQAQVAERLGISRPTVSKLLSRAHERGFVTITLNDPRERGDELVQRLRQRFGLTDARVVRPPAGAPLLNELGGAGAGLIEELVTDDTTLGVSWGTTMSAVAEHLRPQNRVGVKVVQLKGGHSHSERSTKDMATLAGFARAFHAETFMLPLPVIFDSVEAKEWVVRDRHIAHMLELGANVDVAVFTAGSADPESLVLNLGYLSEKETAELSAHAVGDVCSRFFTADGSPAAPEVDARTVGITLSDLTKRPTRVLVAGGARKAAAIRTALDMGLATHLVIDHDTASRILDEPDD</sequence>
<dbReference type="InterPro" id="IPR007324">
    <property type="entry name" value="Sugar-bd_dom_put"/>
</dbReference>
<protein>
    <submittedName>
        <fullName evidence="6">RNA polymerase sigma70</fullName>
    </submittedName>
</protein>
<accession>A0A1L7CQX6</accession>
<dbReference type="EMBL" id="CP009247">
    <property type="protein sequence ID" value="APT88219.1"/>
    <property type="molecule type" value="Genomic_DNA"/>
</dbReference>
<keyword evidence="7" id="KW-1185">Reference proteome</keyword>
<dbReference type="InterPro" id="IPR037171">
    <property type="entry name" value="NagB/RpiA_transferase-like"/>
</dbReference>
<dbReference type="SUPFAM" id="SSF100950">
    <property type="entry name" value="NagB/RpiA/CoA transferase-like"/>
    <property type="match status" value="1"/>
</dbReference>
<dbReference type="KEGG" id="cfk:CFRA_01810"/>
<gene>
    <name evidence="6" type="ORF">CFRA_01810</name>
</gene>
<dbReference type="Pfam" id="PF12802">
    <property type="entry name" value="MarR_2"/>
    <property type="match status" value="1"/>
</dbReference>
<organism evidence="6 7">
    <name type="scientific">Corynebacterium frankenforstense DSM 45800</name>
    <dbReference type="NCBI Taxonomy" id="1437875"/>
    <lineage>
        <taxon>Bacteria</taxon>
        <taxon>Bacillati</taxon>
        <taxon>Actinomycetota</taxon>
        <taxon>Actinomycetes</taxon>
        <taxon>Mycobacteriales</taxon>
        <taxon>Corynebacteriaceae</taxon>
        <taxon>Corynebacterium</taxon>
    </lineage>
</organism>
<evidence type="ECO:0000313" key="6">
    <source>
        <dbReference type="EMBL" id="APT88219.1"/>
    </source>
</evidence>
<dbReference type="InterPro" id="IPR000835">
    <property type="entry name" value="HTH_MarR-typ"/>
</dbReference>
<comment type="similarity">
    <text evidence="1">Belongs to the SorC transcriptional regulatory family.</text>
</comment>
<dbReference type="PANTHER" id="PTHR34294">
    <property type="entry name" value="TRANSCRIPTIONAL REGULATOR-RELATED"/>
    <property type="match status" value="1"/>
</dbReference>
<evidence type="ECO:0000256" key="2">
    <source>
        <dbReference type="ARBA" id="ARBA00023015"/>
    </source>
</evidence>
<keyword evidence="4" id="KW-0804">Transcription</keyword>
<reference evidence="6 7" key="1">
    <citation type="submission" date="2014-08" db="EMBL/GenBank/DDBJ databases">
        <title>Complete genome sequence of Corynebacterium frankenforstense ST18(T) (=DSM 45800(T)), isolated from raw cow milk.</title>
        <authorList>
            <person name="Ruckert C."/>
            <person name="Albersmeier A."/>
            <person name="Winkler A."/>
            <person name="Lipski A."/>
            <person name="Kalinowski J."/>
        </authorList>
    </citation>
    <scope>NUCLEOTIDE SEQUENCE [LARGE SCALE GENOMIC DNA]</scope>
    <source>
        <strain evidence="6 7">ST18</strain>
    </source>
</reference>
<dbReference type="GO" id="GO:0030246">
    <property type="term" value="F:carbohydrate binding"/>
    <property type="evidence" value="ECO:0007669"/>
    <property type="project" value="InterPro"/>
</dbReference>
<dbReference type="PANTHER" id="PTHR34294:SF1">
    <property type="entry name" value="TRANSCRIPTIONAL REGULATOR LSRR"/>
    <property type="match status" value="1"/>
</dbReference>
<dbReference type="RefSeq" id="WP_075663190.1">
    <property type="nucleotide sequence ID" value="NZ_CP009247.1"/>
</dbReference>
<keyword evidence="2" id="KW-0805">Transcription regulation</keyword>